<feature type="signal peptide" evidence="2">
    <location>
        <begin position="1"/>
        <end position="19"/>
    </location>
</feature>
<dbReference type="EMBL" id="NGMM01000006">
    <property type="protein sequence ID" value="OTP12674.1"/>
    <property type="molecule type" value="Genomic_DNA"/>
</dbReference>
<evidence type="ECO:0000313" key="3">
    <source>
        <dbReference type="EMBL" id="OTP12674.1"/>
    </source>
</evidence>
<dbReference type="PROSITE" id="PS51257">
    <property type="entry name" value="PROKAR_LIPOPROTEIN"/>
    <property type="match status" value="1"/>
</dbReference>
<organism evidence="3">
    <name type="scientific">Candidatus Enterococcus clewellii</name>
    <dbReference type="NCBI Taxonomy" id="1834193"/>
    <lineage>
        <taxon>Bacteria</taxon>
        <taxon>Bacillati</taxon>
        <taxon>Bacillota</taxon>
        <taxon>Bacilli</taxon>
        <taxon>Lactobacillales</taxon>
        <taxon>Enterococcaceae</taxon>
        <taxon>Enterococcus</taxon>
    </lineage>
</organism>
<feature type="region of interest" description="Disordered" evidence="1">
    <location>
        <begin position="21"/>
        <end position="46"/>
    </location>
</feature>
<reference evidence="3" key="1">
    <citation type="submission" date="2017-05" db="EMBL/GenBank/DDBJ databases">
        <title>The Genome Sequence of Enterococcus sp. 9E7_DIV0242.</title>
        <authorList>
            <consortium name="The Broad Institute Genomics Platform"/>
            <consortium name="The Broad Institute Genomic Center for Infectious Diseases"/>
            <person name="Earl A."/>
            <person name="Manson A."/>
            <person name="Schwartman J."/>
            <person name="Gilmore M."/>
            <person name="Abouelleil A."/>
            <person name="Cao P."/>
            <person name="Chapman S."/>
            <person name="Cusick C."/>
            <person name="Shea T."/>
            <person name="Young S."/>
            <person name="Neafsey D."/>
            <person name="Nusbaum C."/>
            <person name="Birren B."/>
        </authorList>
    </citation>
    <scope>NUCLEOTIDE SEQUENCE [LARGE SCALE GENOMIC DNA]</scope>
    <source>
        <strain evidence="3">9E7_DIV0242</strain>
    </source>
</reference>
<accession>A0A242K2F0</accession>
<sequence length="87" mass="9651">MKKVALTLVTIGACLTLVACGSNGNKTEKSSASTNEQSTKESTEDSATKHLDVYKRQVLDSLGYSDQELLEFAQWYYDCLLYTSRCV</sequence>
<protein>
    <submittedName>
        <fullName evidence="3">Uncharacterized protein</fullName>
    </submittedName>
</protein>
<dbReference type="AlphaFoldDB" id="A0A242K2F0"/>
<comment type="caution">
    <text evidence="3">The sequence shown here is derived from an EMBL/GenBank/DDBJ whole genome shotgun (WGS) entry which is preliminary data.</text>
</comment>
<evidence type="ECO:0000256" key="2">
    <source>
        <dbReference type="SAM" id="SignalP"/>
    </source>
</evidence>
<keyword evidence="2" id="KW-0732">Signal</keyword>
<name>A0A242K2F0_9ENTE</name>
<feature type="chain" id="PRO_5039427398" evidence="2">
    <location>
        <begin position="20"/>
        <end position="87"/>
    </location>
</feature>
<feature type="compositionally biased region" description="Polar residues" evidence="1">
    <location>
        <begin position="22"/>
        <end position="37"/>
    </location>
</feature>
<proteinExistence type="predicted"/>
<gene>
    <name evidence="3" type="ORF">A5888_003252</name>
</gene>
<evidence type="ECO:0000256" key="1">
    <source>
        <dbReference type="SAM" id="MobiDB-lite"/>
    </source>
</evidence>